<organism evidence="1">
    <name type="scientific">viral metagenome</name>
    <dbReference type="NCBI Taxonomy" id="1070528"/>
    <lineage>
        <taxon>unclassified sequences</taxon>
        <taxon>metagenomes</taxon>
        <taxon>organismal metagenomes</taxon>
    </lineage>
</organism>
<name>A0A6C0HWM9_9ZZZZ</name>
<protein>
    <submittedName>
        <fullName evidence="1">Uncharacterized protein</fullName>
    </submittedName>
</protein>
<reference evidence="1" key="1">
    <citation type="journal article" date="2020" name="Nature">
        <title>Giant virus diversity and host interactions through global metagenomics.</title>
        <authorList>
            <person name="Schulz F."/>
            <person name="Roux S."/>
            <person name="Paez-Espino D."/>
            <person name="Jungbluth S."/>
            <person name="Walsh D.A."/>
            <person name="Denef V.J."/>
            <person name="McMahon K.D."/>
            <person name="Konstantinidis K.T."/>
            <person name="Eloe-Fadrosh E.A."/>
            <person name="Kyrpides N.C."/>
            <person name="Woyke T."/>
        </authorList>
    </citation>
    <scope>NUCLEOTIDE SEQUENCE</scope>
    <source>
        <strain evidence="1">GVMAG-M-3300023184-178</strain>
    </source>
</reference>
<evidence type="ECO:0000313" key="1">
    <source>
        <dbReference type="EMBL" id="QHT84914.1"/>
    </source>
</evidence>
<dbReference type="EMBL" id="MN740028">
    <property type="protein sequence ID" value="QHT84914.1"/>
    <property type="molecule type" value="Genomic_DNA"/>
</dbReference>
<accession>A0A6C0HWM9</accession>
<dbReference type="AlphaFoldDB" id="A0A6C0HWM9"/>
<sequence length="82" mass="9782">MSRKIYLDKDWNFSLPENKDIIYYHDIIGNKVITHGKFKSSSDVSHRYLEACVIELEFYNNDSSKIFILSTLDDVCLLYYYE</sequence>
<proteinExistence type="predicted"/>